<name>A0A4Y9VV14_9PROT</name>
<evidence type="ECO:0000256" key="1">
    <source>
        <dbReference type="SAM" id="Phobius"/>
    </source>
</evidence>
<reference evidence="2 3" key="1">
    <citation type="submission" date="2018-02" db="EMBL/GenBank/DDBJ databases">
        <title>A novel lanthanide dependent methylotroph, Methylotenera sp. La3113.</title>
        <authorList>
            <person name="Lv H."/>
            <person name="Tani A."/>
        </authorList>
    </citation>
    <scope>NUCLEOTIDE SEQUENCE [LARGE SCALE GENOMIC DNA]</scope>
    <source>
        <strain evidence="2 3">La3113</strain>
    </source>
</reference>
<proteinExistence type="predicted"/>
<comment type="caution">
    <text evidence="2">The sequence shown here is derived from an EMBL/GenBank/DDBJ whole genome shotgun (WGS) entry which is preliminary data.</text>
</comment>
<keyword evidence="3" id="KW-1185">Reference proteome</keyword>
<organism evidence="2 3">
    <name type="scientific">Methylotenera oryzisoli</name>
    <dbReference type="NCBI Taxonomy" id="2080758"/>
    <lineage>
        <taxon>Bacteria</taxon>
        <taxon>Pseudomonadati</taxon>
        <taxon>Pseudomonadota</taxon>
        <taxon>Betaproteobacteria</taxon>
        <taxon>Nitrosomonadales</taxon>
        <taxon>Methylophilaceae</taxon>
        <taxon>Methylotenera</taxon>
    </lineage>
</organism>
<feature type="transmembrane region" description="Helical" evidence="1">
    <location>
        <begin position="44"/>
        <end position="65"/>
    </location>
</feature>
<protein>
    <submittedName>
        <fullName evidence="2">Uncharacterized protein</fullName>
    </submittedName>
</protein>
<dbReference type="OrthoDB" id="5999962at2"/>
<sequence>MAFSYSAGGGFKGQYVFLQLPIVIQMASIDAVGLSPKLQNLSWVSVYGALCLPTFLFLYFVGWAIDGRSSGSPFK</sequence>
<dbReference type="Proteomes" id="UP000297706">
    <property type="component" value="Unassembled WGS sequence"/>
</dbReference>
<keyword evidence="1" id="KW-1133">Transmembrane helix</keyword>
<accession>A0A4Y9VV14</accession>
<keyword evidence="1" id="KW-0812">Transmembrane</keyword>
<keyword evidence="1" id="KW-0472">Membrane</keyword>
<evidence type="ECO:0000313" key="3">
    <source>
        <dbReference type="Proteomes" id="UP000297706"/>
    </source>
</evidence>
<evidence type="ECO:0000313" key="2">
    <source>
        <dbReference type="EMBL" id="TFW73188.1"/>
    </source>
</evidence>
<dbReference type="AlphaFoldDB" id="A0A4Y9VV14"/>
<dbReference type="EMBL" id="PQVH01000002">
    <property type="protein sequence ID" value="TFW73188.1"/>
    <property type="molecule type" value="Genomic_DNA"/>
</dbReference>
<gene>
    <name evidence="2" type="ORF">C3Y98_00895</name>
</gene>